<geneLocation type="plasmid" evidence="1 2">
    <name>p1</name>
</geneLocation>
<proteinExistence type="predicted"/>
<gene>
    <name evidence="1" type="ORF">V2W30_41120</name>
</gene>
<keyword evidence="1" id="KW-0614">Plasmid</keyword>
<keyword evidence="2" id="KW-1185">Reference proteome</keyword>
<organism evidence="1 2">
    <name type="scientific">Streptomyces citrinus</name>
    <dbReference type="NCBI Taxonomy" id="3118173"/>
    <lineage>
        <taxon>Bacteria</taxon>
        <taxon>Bacillati</taxon>
        <taxon>Actinomycetota</taxon>
        <taxon>Actinomycetes</taxon>
        <taxon>Kitasatosporales</taxon>
        <taxon>Streptomycetaceae</taxon>
        <taxon>Streptomyces</taxon>
    </lineage>
</organism>
<dbReference type="Proteomes" id="UP001432251">
    <property type="component" value="Plasmid p1"/>
</dbReference>
<accession>A0ACD5AW15</accession>
<evidence type="ECO:0000313" key="1">
    <source>
        <dbReference type="EMBL" id="WWQ69568.1"/>
    </source>
</evidence>
<dbReference type="EMBL" id="CP146023">
    <property type="protein sequence ID" value="WWQ69568.1"/>
    <property type="molecule type" value="Genomic_DNA"/>
</dbReference>
<reference evidence="1" key="1">
    <citation type="journal article" date="2025" name="Int. J. Syst. Evol. Microbiol.">
        <title>Streptomyces citrinus sp. nov., with yellow diffusible pigment.</title>
        <authorList>
            <person name="He Y."/>
            <person name="Yang E."/>
            <person name="Xu J."/>
            <person name="Sun Y."/>
            <person name="Sun L."/>
        </authorList>
    </citation>
    <scope>NUCLEOTIDE SEQUENCE</scope>
    <source>
        <strain evidence="1">Q6</strain>
    </source>
</reference>
<sequence>MSRTDVPAQAAAPQAQVVAPRAGAQARWQVRRRRPGMLAAAVACIAVCVAGNWWYWTQNGERQQVLELARDVPAGHVIKDRDLQAASVALDPSMKVVGVQQRGEVVGMRAVSTLRAGALLHPQEVTRRSLVKAGEQKVRIALKSGQMPQLKPADTVQVVFTGDVASSSGAAKSEDPSNPQTVTVRVVWVGAAPESSGEQVVDVAVDKAQGPKLAAQAAAGDVALAVNGAGG</sequence>
<name>A0ACD5AW15_9ACTN</name>
<protein>
    <submittedName>
        <fullName evidence="1">SAF domain-containing protein</fullName>
    </submittedName>
</protein>
<evidence type="ECO:0000313" key="2">
    <source>
        <dbReference type="Proteomes" id="UP001432251"/>
    </source>
</evidence>